<proteinExistence type="predicted"/>
<gene>
    <name evidence="1" type="ORF">C5167_003070</name>
</gene>
<dbReference type="Gramene" id="RZC78879">
    <property type="protein sequence ID" value="RZC78879"/>
    <property type="gene ID" value="C5167_003070"/>
</dbReference>
<accession>A0A4Y7L3Q8</accession>
<protein>
    <submittedName>
        <fullName evidence="1">Uncharacterized protein</fullName>
    </submittedName>
</protein>
<dbReference type="EMBL" id="CM010723">
    <property type="protein sequence ID" value="RZC78879.1"/>
    <property type="molecule type" value="Genomic_DNA"/>
</dbReference>
<evidence type="ECO:0000313" key="2">
    <source>
        <dbReference type="Proteomes" id="UP000316621"/>
    </source>
</evidence>
<evidence type="ECO:0000313" key="1">
    <source>
        <dbReference type="EMBL" id="RZC78879.1"/>
    </source>
</evidence>
<name>A0A4Y7L3Q8_PAPSO</name>
<sequence length="71" mass="8103">MSFRIQHPYPLTTAYGSNREELSKTSSSSLSLSSSHPSPYIPLAILELAKWNIFLSRNYDSKPVQAFYLQH</sequence>
<organism evidence="1 2">
    <name type="scientific">Papaver somniferum</name>
    <name type="common">Opium poppy</name>
    <dbReference type="NCBI Taxonomy" id="3469"/>
    <lineage>
        <taxon>Eukaryota</taxon>
        <taxon>Viridiplantae</taxon>
        <taxon>Streptophyta</taxon>
        <taxon>Embryophyta</taxon>
        <taxon>Tracheophyta</taxon>
        <taxon>Spermatophyta</taxon>
        <taxon>Magnoliopsida</taxon>
        <taxon>Ranunculales</taxon>
        <taxon>Papaveraceae</taxon>
        <taxon>Papaveroideae</taxon>
        <taxon>Papaver</taxon>
    </lineage>
</organism>
<dbReference type="Proteomes" id="UP000316621">
    <property type="component" value="Chromosome 9"/>
</dbReference>
<dbReference type="AlphaFoldDB" id="A0A4Y7L3Q8"/>
<keyword evidence="2" id="KW-1185">Reference proteome</keyword>
<reference evidence="1 2" key="1">
    <citation type="journal article" date="2018" name="Science">
        <title>The opium poppy genome and morphinan production.</title>
        <authorList>
            <person name="Guo L."/>
            <person name="Winzer T."/>
            <person name="Yang X."/>
            <person name="Li Y."/>
            <person name="Ning Z."/>
            <person name="He Z."/>
            <person name="Teodor R."/>
            <person name="Lu Y."/>
            <person name="Bowser T.A."/>
            <person name="Graham I.A."/>
            <person name="Ye K."/>
        </authorList>
    </citation>
    <scope>NUCLEOTIDE SEQUENCE [LARGE SCALE GENOMIC DNA]</scope>
    <source>
        <strain evidence="2">cv. HN1</strain>
        <tissue evidence="1">Leaves</tissue>
    </source>
</reference>